<protein>
    <submittedName>
        <fullName evidence="2">Uncharacterized protein</fullName>
    </submittedName>
</protein>
<gene>
    <name evidence="2" type="ORF">HGM15179_004909</name>
</gene>
<keyword evidence="3" id="KW-1185">Reference proteome</keyword>
<dbReference type="EMBL" id="SWJQ01000104">
    <property type="protein sequence ID" value="TRZ22203.1"/>
    <property type="molecule type" value="Genomic_DNA"/>
</dbReference>
<evidence type="ECO:0000256" key="1">
    <source>
        <dbReference type="SAM" id="SignalP"/>
    </source>
</evidence>
<evidence type="ECO:0000313" key="3">
    <source>
        <dbReference type="Proteomes" id="UP000796761"/>
    </source>
</evidence>
<comment type="caution">
    <text evidence="2">The sequence shown here is derived from an EMBL/GenBank/DDBJ whole genome shotgun (WGS) entry which is preliminary data.</text>
</comment>
<feature type="signal peptide" evidence="1">
    <location>
        <begin position="1"/>
        <end position="20"/>
    </location>
</feature>
<keyword evidence="1" id="KW-0732">Signal</keyword>
<sequence length="214" mass="23378">MSALLLVLAALWGLPPVAEALLAAAARGEESSGLPHDDFLHEKCILALEMWKDYRGGTFSLSTSVPHESLQIYSRMSTLDLLLEPVLKQLFFQQYLVKYNEGRLLEALASGNECISEEFMDDPDLIFIEMNGNPLWDSSLLTSLKSASMTPAQSFDRIERCVEIMDVMIVDELWLSLLWVSADGALMDLGSTASPGISSLAGHSPVLGTLVLAS</sequence>
<feature type="chain" id="PRO_5035427607" evidence="1">
    <location>
        <begin position="21"/>
        <end position="214"/>
    </location>
</feature>
<organism evidence="2 3">
    <name type="scientific">Zosterops borbonicus</name>
    <dbReference type="NCBI Taxonomy" id="364589"/>
    <lineage>
        <taxon>Eukaryota</taxon>
        <taxon>Metazoa</taxon>
        <taxon>Chordata</taxon>
        <taxon>Craniata</taxon>
        <taxon>Vertebrata</taxon>
        <taxon>Euteleostomi</taxon>
        <taxon>Archelosauria</taxon>
        <taxon>Archosauria</taxon>
        <taxon>Dinosauria</taxon>
        <taxon>Saurischia</taxon>
        <taxon>Theropoda</taxon>
        <taxon>Coelurosauria</taxon>
        <taxon>Aves</taxon>
        <taxon>Neognathae</taxon>
        <taxon>Neoaves</taxon>
        <taxon>Telluraves</taxon>
        <taxon>Australaves</taxon>
        <taxon>Passeriformes</taxon>
        <taxon>Sylvioidea</taxon>
        <taxon>Zosteropidae</taxon>
        <taxon>Zosterops</taxon>
    </lineage>
</organism>
<dbReference type="AlphaFoldDB" id="A0A8K1LQM5"/>
<reference evidence="2" key="1">
    <citation type="submission" date="2019-04" db="EMBL/GenBank/DDBJ databases">
        <title>Genome assembly of Zosterops borbonicus 15179.</title>
        <authorList>
            <person name="Leroy T."/>
            <person name="Anselmetti Y."/>
            <person name="Tilak M.-K."/>
            <person name="Nabholz B."/>
        </authorList>
    </citation>
    <scope>NUCLEOTIDE SEQUENCE</scope>
    <source>
        <strain evidence="2">HGM_15179</strain>
        <tissue evidence="2">Muscle</tissue>
    </source>
</reference>
<proteinExistence type="predicted"/>
<accession>A0A8K1LQM5</accession>
<name>A0A8K1LQM5_9PASS</name>
<evidence type="ECO:0000313" key="2">
    <source>
        <dbReference type="EMBL" id="TRZ22203.1"/>
    </source>
</evidence>
<dbReference type="Proteomes" id="UP000796761">
    <property type="component" value="Unassembled WGS sequence"/>
</dbReference>